<dbReference type="EMBL" id="HACA01014228">
    <property type="protein sequence ID" value="CDW31589.1"/>
    <property type="molecule type" value="Transcribed_RNA"/>
</dbReference>
<accession>A0A0K2TZY6</accession>
<reference evidence="1" key="1">
    <citation type="submission" date="2014-05" db="EMBL/GenBank/DDBJ databases">
        <authorList>
            <person name="Chronopoulou M."/>
        </authorList>
    </citation>
    <scope>NUCLEOTIDE SEQUENCE</scope>
    <source>
        <tissue evidence="1">Whole organism</tissue>
    </source>
</reference>
<evidence type="ECO:0000313" key="1">
    <source>
        <dbReference type="EMBL" id="CDW31589.1"/>
    </source>
</evidence>
<dbReference type="AlphaFoldDB" id="A0A0K2TZY6"/>
<sequence length="84" mass="10332">MFLILLIAEQNPKEKEKKRKRKFVKLQVLENENVKKNERLISGRSSHQFVPPVTTIEEFYYCYFQYHLLHFLTERTLFLSFFLF</sequence>
<proteinExistence type="predicted"/>
<protein>
    <submittedName>
        <fullName evidence="1">Uncharacterized protein</fullName>
    </submittedName>
</protein>
<organism evidence="1">
    <name type="scientific">Lepeophtheirus salmonis</name>
    <name type="common">Salmon louse</name>
    <name type="synonym">Caligus salmonis</name>
    <dbReference type="NCBI Taxonomy" id="72036"/>
    <lineage>
        <taxon>Eukaryota</taxon>
        <taxon>Metazoa</taxon>
        <taxon>Ecdysozoa</taxon>
        <taxon>Arthropoda</taxon>
        <taxon>Crustacea</taxon>
        <taxon>Multicrustacea</taxon>
        <taxon>Hexanauplia</taxon>
        <taxon>Copepoda</taxon>
        <taxon>Siphonostomatoida</taxon>
        <taxon>Caligidae</taxon>
        <taxon>Lepeophtheirus</taxon>
    </lineage>
</organism>
<name>A0A0K2TZY6_LEPSM</name>